<gene>
    <name evidence="1" type="ORF">HYFRA_00013433</name>
</gene>
<proteinExistence type="predicted"/>
<comment type="caution">
    <text evidence="1">The sequence shown here is derived from an EMBL/GenBank/DDBJ whole genome shotgun (WGS) entry which is preliminary data.</text>
</comment>
<dbReference type="EMBL" id="CAJVRL010000102">
    <property type="protein sequence ID" value="CAG8960665.1"/>
    <property type="molecule type" value="Genomic_DNA"/>
</dbReference>
<evidence type="ECO:0000313" key="2">
    <source>
        <dbReference type="Proteomes" id="UP000696280"/>
    </source>
</evidence>
<dbReference type="OrthoDB" id="2157530at2759"/>
<name>A0A9N9PYS5_9HELO</name>
<protein>
    <submittedName>
        <fullName evidence="1">Uncharacterized protein</fullName>
    </submittedName>
</protein>
<dbReference type="AlphaFoldDB" id="A0A9N9PYS5"/>
<evidence type="ECO:0000313" key="1">
    <source>
        <dbReference type="EMBL" id="CAG8960665.1"/>
    </source>
</evidence>
<dbReference type="Pfam" id="PF26639">
    <property type="entry name" value="Het-6_barrel"/>
    <property type="match status" value="1"/>
</dbReference>
<reference evidence="1" key="1">
    <citation type="submission" date="2021-07" db="EMBL/GenBank/DDBJ databases">
        <authorList>
            <person name="Durling M."/>
        </authorList>
    </citation>
    <scope>NUCLEOTIDE SEQUENCE</scope>
</reference>
<organism evidence="1 2">
    <name type="scientific">Hymenoscyphus fraxineus</name>
    <dbReference type="NCBI Taxonomy" id="746836"/>
    <lineage>
        <taxon>Eukaryota</taxon>
        <taxon>Fungi</taxon>
        <taxon>Dikarya</taxon>
        <taxon>Ascomycota</taxon>
        <taxon>Pezizomycotina</taxon>
        <taxon>Leotiomycetes</taxon>
        <taxon>Helotiales</taxon>
        <taxon>Helotiaceae</taxon>
        <taxon>Hymenoscyphus</taxon>
    </lineage>
</organism>
<accession>A0A9N9PYS5</accession>
<dbReference type="Proteomes" id="UP000696280">
    <property type="component" value="Unassembled WGS sequence"/>
</dbReference>
<sequence length="217" mass="25169">MTISKSLPVRGKRLSEIAALSSVIHHGRLPLNQRFKIDEVLNSLDLNLTPEKRFFMERDQDDLFKRILLVLTACQDMSVFKYLFDRENTIDDMFQVYQSYDRAFKVREKYPDLDTRSEDIVSLRFVDQKRVFYSGDGLFGLGPKLMEENDLICILHGSVVPIVLREQETGFEVVGQCFYENWMHGDLVDWGEDEVPATSLSNYVITLGLHFTLLFLA</sequence>
<keyword evidence="2" id="KW-1185">Reference proteome</keyword>